<evidence type="ECO:0000313" key="13">
    <source>
        <dbReference type="EMBL" id="CCM06656.1"/>
    </source>
</evidence>
<evidence type="ECO:0000256" key="10">
    <source>
        <dbReference type="RuleBase" id="RU361209"/>
    </source>
</evidence>
<evidence type="ECO:0000256" key="4">
    <source>
        <dbReference type="ARBA" id="ARBA00022622"/>
    </source>
</evidence>
<keyword evidence="5 10" id="KW-0732">Signal</keyword>
<dbReference type="EMBL" id="HE797433">
    <property type="protein sequence ID" value="CCM06656.1"/>
    <property type="molecule type" value="Genomic_DNA"/>
</dbReference>
<keyword evidence="9 10" id="KW-0449">Lipoprotein</keyword>
<dbReference type="GO" id="GO:0042124">
    <property type="term" value="F:1,3-beta-glucanosyltransferase activity"/>
    <property type="evidence" value="ECO:0007669"/>
    <property type="project" value="TreeGrafter"/>
</dbReference>
<dbReference type="Proteomes" id="UP000006352">
    <property type="component" value="Unassembled WGS sequence"/>
</dbReference>
<evidence type="ECO:0000256" key="6">
    <source>
        <dbReference type="ARBA" id="ARBA00023136"/>
    </source>
</evidence>
<evidence type="ECO:0000256" key="11">
    <source>
        <dbReference type="SAM" id="Phobius"/>
    </source>
</evidence>
<dbReference type="SMART" id="SM00768">
    <property type="entry name" value="X8"/>
    <property type="match status" value="1"/>
</dbReference>
<keyword evidence="7" id="KW-1015">Disulfide bond</keyword>
<dbReference type="InterPro" id="IPR017853">
    <property type="entry name" value="GH"/>
</dbReference>
<keyword evidence="14" id="KW-1185">Reference proteome</keyword>
<dbReference type="HOGENOM" id="CLU_021855_2_1_1"/>
<dbReference type="STRING" id="599839.J4ICM2"/>
<comment type="function">
    <text evidence="10">Splits internally a 1,3-beta-glucan molecule and transfers the newly generated reducing end (the donor) to the non-reducing end of another 1,3-beta-glucan molecule (the acceptor) forming a 1,3-beta linkage, resulting in the elongation of 1,3-beta-glucan chains in the cell wall.</text>
</comment>
<evidence type="ECO:0000256" key="7">
    <source>
        <dbReference type="ARBA" id="ARBA00023157"/>
    </source>
</evidence>
<dbReference type="InterPro" id="IPR012946">
    <property type="entry name" value="X8"/>
</dbReference>
<dbReference type="GeneID" id="24101556"/>
<keyword evidence="8" id="KW-0325">Glycoprotein</keyword>
<dbReference type="SUPFAM" id="SSF51445">
    <property type="entry name" value="(Trans)glycosidases"/>
    <property type="match status" value="1"/>
</dbReference>
<dbReference type="InParanoid" id="J4ICM2"/>
<evidence type="ECO:0000256" key="3">
    <source>
        <dbReference type="ARBA" id="ARBA00007528"/>
    </source>
</evidence>
<feature type="transmembrane region" description="Helical" evidence="11">
    <location>
        <begin position="548"/>
        <end position="571"/>
    </location>
</feature>
<organism evidence="13 14">
    <name type="scientific">Fibroporia radiculosa</name>
    <dbReference type="NCBI Taxonomy" id="599839"/>
    <lineage>
        <taxon>Eukaryota</taxon>
        <taxon>Fungi</taxon>
        <taxon>Dikarya</taxon>
        <taxon>Basidiomycota</taxon>
        <taxon>Agaricomycotina</taxon>
        <taxon>Agaricomycetes</taxon>
        <taxon>Polyporales</taxon>
        <taxon>Fibroporiaceae</taxon>
        <taxon>Fibroporia</taxon>
    </lineage>
</organism>
<dbReference type="EC" id="2.4.1.-" evidence="10"/>
<dbReference type="Gene3D" id="3.20.20.80">
    <property type="entry name" value="Glycosidases"/>
    <property type="match status" value="1"/>
</dbReference>
<dbReference type="Pfam" id="PF07983">
    <property type="entry name" value="X8"/>
    <property type="match status" value="1"/>
</dbReference>
<comment type="subcellular location">
    <subcellularLocation>
        <location evidence="1">Cell envelope</location>
    </subcellularLocation>
    <subcellularLocation>
        <location evidence="10">Cell membrane</location>
        <topology evidence="10">Lipid-anchor</topology>
        <topology evidence="10">GPI-anchor</topology>
    </subcellularLocation>
    <subcellularLocation>
        <location evidence="2">Membrane</location>
        <topology evidence="2">Lipid-anchor</topology>
        <topology evidence="2">GPI-anchor</topology>
    </subcellularLocation>
</comment>
<dbReference type="RefSeq" id="XP_012185939.1">
    <property type="nucleotide sequence ID" value="XM_012330549.1"/>
</dbReference>
<feature type="signal peptide" evidence="10">
    <location>
        <begin position="1"/>
        <end position="18"/>
    </location>
</feature>
<reference evidence="13 14" key="1">
    <citation type="journal article" date="2012" name="Appl. Environ. Microbiol.">
        <title>Short-read sequencing for genomic analysis of the brown rot fungus Fibroporia radiculosa.</title>
        <authorList>
            <person name="Tang J.D."/>
            <person name="Perkins A.D."/>
            <person name="Sonstegard T.S."/>
            <person name="Schroeder S.G."/>
            <person name="Burgess S.C."/>
            <person name="Diehl S.V."/>
        </authorList>
    </citation>
    <scope>NUCLEOTIDE SEQUENCE [LARGE SCALE GENOMIC DNA]</scope>
    <source>
        <strain evidence="13 14">TFFH 294</strain>
    </source>
</reference>
<dbReference type="PANTHER" id="PTHR31468">
    <property type="entry name" value="1,3-BETA-GLUCANOSYLTRANSFERASE GAS1"/>
    <property type="match status" value="1"/>
</dbReference>
<keyword evidence="4 10" id="KW-0336">GPI-anchor</keyword>
<dbReference type="GO" id="GO:0031505">
    <property type="term" value="P:fungal-type cell wall organization"/>
    <property type="evidence" value="ECO:0007669"/>
    <property type="project" value="TreeGrafter"/>
</dbReference>
<keyword evidence="10" id="KW-0808">Transferase</keyword>
<dbReference type="Pfam" id="PF03198">
    <property type="entry name" value="Glyco_hydro_72"/>
    <property type="match status" value="2"/>
</dbReference>
<name>J4ICM2_9APHY</name>
<feature type="domain" description="X8" evidence="12">
    <location>
        <begin position="399"/>
        <end position="497"/>
    </location>
</feature>
<dbReference type="GO" id="GO:0098552">
    <property type="term" value="C:side of membrane"/>
    <property type="evidence" value="ECO:0007669"/>
    <property type="project" value="UniProtKB-KW"/>
</dbReference>
<protein>
    <recommendedName>
        <fullName evidence="10">1,3-beta-glucanosyltransferase</fullName>
        <ecNumber evidence="10">2.4.1.-</ecNumber>
    </recommendedName>
</protein>
<sequence>MRVPLPLALLSIVPLVSALAPVVKKGSYLFDSTTGDRFYLKGVAYAANYGSGQATAVEESGSVSQLDPLANGDGCTRDLPYFKELDINIIRVYQVNASLDHSTCMSALNSAGIYVLLDLATPYEAINSVNPSWNTELMTSYVETIEAFGSFENVFGFNIGNEVVSLLPLPPLVISGLILLQISSLPNDQAAPYIKAAVRDIKTYLSAHNYSQLVGYTGTDSPNSRVTLPYYLACDEDESDIFDYWGINVYEFCGNSSFTASGYQARTEELQDLGIPAFFSEDGCISDPPRTFSDVPIIFGSEMTDVWSGVIMYEYIEQSNNYGLVNISSDGSSVATLTDFNYLKSQYATATGSSLAEASYTPTISLPVSCPASNSSWPVATALPPTPNSGECACVASQLTCISTYTDGSSDIGTALGEICGESSTACSSIAGNGTEGTYGDLSMCSPLQQLNIAMDVYYNQQSRASSACAWSFATTTSVAGVTDTAAAAAATSKCIAQDAFVGSTGIPSATTTLPGATTQPLVTVTSQSSTGASSSGHSSGAVPLLGAHIPVAAVFGSMVAGLVGGMVMALL</sequence>
<keyword evidence="11" id="KW-0812">Transmembrane</keyword>
<keyword evidence="6 10" id="KW-0472">Membrane</keyword>
<dbReference type="Gene3D" id="1.20.58.1040">
    <property type="match status" value="1"/>
</dbReference>
<keyword evidence="11" id="KW-1133">Transmembrane helix</keyword>
<gene>
    <name evidence="13" type="ORF">FIBRA_08940</name>
</gene>
<evidence type="ECO:0000313" key="14">
    <source>
        <dbReference type="Proteomes" id="UP000006352"/>
    </source>
</evidence>
<accession>J4ICM2</accession>
<dbReference type="GO" id="GO:0071970">
    <property type="term" value="P:fungal-type cell wall (1-&gt;3)-beta-D-glucan biosynthetic process"/>
    <property type="evidence" value="ECO:0007669"/>
    <property type="project" value="TreeGrafter"/>
</dbReference>
<proteinExistence type="inferred from homology"/>
<evidence type="ECO:0000256" key="5">
    <source>
        <dbReference type="ARBA" id="ARBA00022729"/>
    </source>
</evidence>
<evidence type="ECO:0000256" key="2">
    <source>
        <dbReference type="ARBA" id="ARBA00004589"/>
    </source>
</evidence>
<comment type="similarity">
    <text evidence="3 10">Belongs to the glycosyl hydrolase 72 family.</text>
</comment>
<evidence type="ECO:0000259" key="12">
    <source>
        <dbReference type="SMART" id="SM00768"/>
    </source>
</evidence>
<evidence type="ECO:0000256" key="1">
    <source>
        <dbReference type="ARBA" id="ARBA00004196"/>
    </source>
</evidence>
<feature type="chain" id="PRO_5005136837" description="1,3-beta-glucanosyltransferase" evidence="10">
    <location>
        <begin position="19"/>
        <end position="572"/>
    </location>
</feature>
<dbReference type="InterPro" id="IPR004886">
    <property type="entry name" value="Glucanosyltransferase"/>
</dbReference>
<evidence type="ECO:0000256" key="9">
    <source>
        <dbReference type="ARBA" id="ARBA00023288"/>
    </source>
</evidence>
<dbReference type="GO" id="GO:0005886">
    <property type="term" value="C:plasma membrane"/>
    <property type="evidence" value="ECO:0007669"/>
    <property type="project" value="UniProtKB-SubCell"/>
</dbReference>
<dbReference type="AlphaFoldDB" id="J4ICM2"/>
<dbReference type="OrthoDB" id="421038at2759"/>
<evidence type="ECO:0000256" key="8">
    <source>
        <dbReference type="ARBA" id="ARBA00023180"/>
    </source>
</evidence>
<dbReference type="FunCoup" id="J4ICM2">
    <property type="interactions" value="66"/>
</dbReference>
<dbReference type="PANTHER" id="PTHR31468:SF2">
    <property type="entry name" value="1,3-BETA-GLUCANOSYLTRANSFERASE GAS1"/>
    <property type="match status" value="1"/>
</dbReference>